<comment type="caution">
    <text evidence="2">The sequence shown here is derived from an EMBL/GenBank/DDBJ whole genome shotgun (WGS) entry which is preliminary data.</text>
</comment>
<dbReference type="Proteomes" id="UP000218022">
    <property type="component" value="Unassembled WGS sequence"/>
</dbReference>
<gene>
    <name evidence="2" type="ORF">BWP39_25250</name>
    <name evidence="1" type="ORF">N0A02_22030</name>
</gene>
<reference evidence="1" key="2">
    <citation type="submission" date="2022-09" db="EMBL/GenBank/DDBJ databases">
        <authorList>
            <person name="Fergusson C."/>
            <person name="Paulo B.S."/>
            <person name="Eustaquio A.S."/>
            <person name="Linington R."/>
        </authorList>
    </citation>
    <scope>NUCLEOTIDE SEQUENCE</scope>
    <source>
        <strain evidence="1">RL17-338-BIF-B</strain>
    </source>
</reference>
<dbReference type="EMBL" id="MTZV01000006">
    <property type="protein sequence ID" value="PCE22994.1"/>
    <property type="molecule type" value="Genomic_DNA"/>
</dbReference>
<organism evidence="2 3">
    <name type="scientific">Paraburkholderia acidicola</name>
    <dbReference type="NCBI Taxonomy" id="1912599"/>
    <lineage>
        <taxon>Bacteria</taxon>
        <taxon>Pseudomonadati</taxon>
        <taxon>Pseudomonadota</taxon>
        <taxon>Betaproteobacteria</taxon>
        <taxon>Burkholderiales</taxon>
        <taxon>Burkholderiaceae</taxon>
        <taxon>Paraburkholderia</taxon>
    </lineage>
</organism>
<dbReference type="Proteomes" id="UP001469089">
    <property type="component" value="Unassembled WGS sequence"/>
</dbReference>
<evidence type="ECO:0000313" key="4">
    <source>
        <dbReference type="Proteomes" id="UP001469089"/>
    </source>
</evidence>
<dbReference type="RefSeq" id="WP_133116931.1">
    <property type="nucleotide sequence ID" value="NZ_JAOALG010000002.1"/>
</dbReference>
<name>A0A2A4ERS1_9BURK</name>
<accession>A0A2A4ERS1</accession>
<reference evidence="2 3" key="1">
    <citation type="submission" date="2017-01" db="EMBL/GenBank/DDBJ databases">
        <title>Whole-Genome Shotgun Sequencing of Two beta-Proteobacterial Species in Search of the Bulgecin Biosynthetic Cluster.</title>
        <authorList>
            <person name="Horsman M.E."/>
            <person name="Marous D.R."/>
            <person name="Li R."/>
            <person name="Oliver R.A."/>
            <person name="Byun B."/>
            <person name="Emrich S.J."/>
            <person name="Boggess B."/>
            <person name="Townsend C.A."/>
            <person name="Mobashery S."/>
        </authorList>
    </citation>
    <scope>NUCLEOTIDE SEQUENCE [LARGE SCALE GENOMIC DNA]</scope>
    <source>
        <strain evidence="2 3">ATCC 31363</strain>
    </source>
</reference>
<evidence type="ECO:0000313" key="2">
    <source>
        <dbReference type="EMBL" id="PCE22994.1"/>
    </source>
</evidence>
<evidence type="ECO:0000313" key="1">
    <source>
        <dbReference type="EMBL" id="MEQ5842124.1"/>
    </source>
</evidence>
<evidence type="ECO:0000313" key="3">
    <source>
        <dbReference type="Proteomes" id="UP000218022"/>
    </source>
</evidence>
<protein>
    <submittedName>
        <fullName evidence="2">Uncharacterized protein</fullName>
    </submittedName>
</protein>
<reference evidence="1 4" key="3">
    <citation type="journal article" date="2024" name="Chem. Sci.">
        <title>Discovery of a lagriamide polyketide by integrated genome mining, isotopic labeling, and untargeted metabolomics.</title>
        <authorList>
            <person name="Fergusson C.H."/>
            <person name="Saulog J."/>
            <person name="Paulo B.S."/>
            <person name="Wilson D.M."/>
            <person name="Liu D.Y."/>
            <person name="Morehouse N.J."/>
            <person name="Waterworth S."/>
            <person name="Barkei J."/>
            <person name="Gray C.A."/>
            <person name="Kwan J.C."/>
            <person name="Eustaquio A.S."/>
            <person name="Linington R.G."/>
        </authorList>
    </citation>
    <scope>NUCLEOTIDE SEQUENCE [LARGE SCALE GENOMIC DNA]</scope>
    <source>
        <strain evidence="1 4">RL17-338-BIF-B</strain>
    </source>
</reference>
<dbReference type="EMBL" id="JAOALG010000002">
    <property type="protein sequence ID" value="MEQ5842124.1"/>
    <property type="molecule type" value="Genomic_DNA"/>
</dbReference>
<keyword evidence="4" id="KW-1185">Reference proteome</keyword>
<sequence length="84" mass="9145">MGDKIRAISEMHPLHKGFTSESTDRTADVCFVTHQSVARGFLFGEARKGFIRPASHISGKGFAGNREAFVFAFVYSSAQSADFG</sequence>
<proteinExistence type="predicted"/>
<dbReference type="AlphaFoldDB" id="A0A2A4ERS1"/>